<comment type="similarity">
    <text evidence="1">Belongs to the metallophosphoesterase superfamily. YfcE family.</text>
</comment>
<reference evidence="6 7" key="1">
    <citation type="submission" date="2019-02" db="EMBL/GenBank/DDBJ databases">
        <title>Sequencing the genomes of 1000 actinobacteria strains.</title>
        <authorList>
            <person name="Klenk H.-P."/>
        </authorList>
    </citation>
    <scope>NUCLEOTIDE SEQUENCE [LARGE SCALE GENOMIC DNA]</scope>
    <source>
        <strain evidence="6 7">DSM 16932</strain>
    </source>
</reference>
<evidence type="ECO:0000256" key="2">
    <source>
        <dbReference type="SAM" id="MobiDB-lite"/>
    </source>
</evidence>
<comment type="caution">
    <text evidence="6">The sequence shown here is derived from an EMBL/GenBank/DDBJ whole genome shotgun (WGS) entry which is preliminary data.</text>
</comment>
<organism evidence="6 7">
    <name type="scientific">Xylanimonas ulmi</name>
    <dbReference type="NCBI Taxonomy" id="228973"/>
    <lineage>
        <taxon>Bacteria</taxon>
        <taxon>Bacillati</taxon>
        <taxon>Actinomycetota</taxon>
        <taxon>Actinomycetes</taxon>
        <taxon>Micrococcales</taxon>
        <taxon>Promicromonosporaceae</taxon>
        <taxon>Xylanimonas</taxon>
    </lineage>
</organism>
<feature type="transmembrane region" description="Helical" evidence="3">
    <location>
        <begin position="150"/>
        <end position="172"/>
    </location>
</feature>
<evidence type="ECO:0000259" key="5">
    <source>
        <dbReference type="Pfam" id="PF12850"/>
    </source>
</evidence>
<feature type="transmembrane region" description="Helical" evidence="3">
    <location>
        <begin position="120"/>
        <end position="138"/>
    </location>
</feature>
<dbReference type="InterPro" id="IPR051158">
    <property type="entry name" value="Metallophosphoesterase_sf"/>
</dbReference>
<dbReference type="PANTHER" id="PTHR31302:SF0">
    <property type="entry name" value="TRANSMEMBRANE PROTEIN WITH METALLOPHOSPHOESTERASE DOMAIN"/>
    <property type="match status" value="1"/>
</dbReference>
<feature type="domain" description="Calcineurin-like phosphoesterase" evidence="5">
    <location>
        <begin position="332"/>
        <end position="523"/>
    </location>
</feature>
<keyword evidence="7" id="KW-1185">Reference proteome</keyword>
<proteinExistence type="inferred from homology"/>
<sequence>MRWTLACAVALVACVAFGVLTASANLSLGPHEARYEVTTSGEITADLGPLGTLRLDSPAGPLGVDVIIREIPADLTEISQARTLEGLSGDLDSYLQFFGSPQVTINAVARALVVDAARRTGVAIVVVALVGAGLWFLVGRARRRELTSALAPRTWEITAGVAVLGIVAAMLVSDDVDTPANQPPMSPVFAGTALEGARLTGRLAGVIDTYGAQLVGIYRDNEEFYAQARTALQVAWDEQATVDRRIAAAAASQGTAGVLAPTPAGSLDAEPPDGQEPPEAPEPAQSPETTPPAEPSATAAPSARASATPSDASDESDGDDESAAADDRLVTFLVVSDLHCNMNMTPLIRDIAERGEVDAILDAGDTTMNGTAVEKVCVDTFATARPPGVPMVVSDGNHDSEIIAAAQKSNGITVLDGGVVDVAGVRILGDRDPNETRVGAGTSSRGETMSEAAQRLTQTACDAGDVDLLLVHTPAVGNQALDSGCVPLQVSGHTHLRHDPEVRGLGVRYINGSTAGAKSGQPTVGPLHGTAEMTLLRFDLDERRFVAWKLVEVMPDKTASVSPWRALPLRPSPPAADEDTDEDTGEDAGQDAGQDADGGGEGHAEGSPEQGATQDAPPATAGESAGDQTEHP</sequence>
<evidence type="ECO:0000313" key="6">
    <source>
        <dbReference type="EMBL" id="RZS60240.1"/>
    </source>
</evidence>
<keyword evidence="4" id="KW-0732">Signal</keyword>
<feature type="compositionally biased region" description="Low complexity" evidence="2">
    <location>
        <begin position="251"/>
        <end position="260"/>
    </location>
</feature>
<feature type="compositionally biased region" description="Acidic residues" evidence="2">
    <location>
        <begin position="312"/>
        <end position="323"/>
    </location>
</feature>
<feature type="compositionally biased region" description="Acidic residues" evidence="2">
    <location>
        <begin position="576"/>
        <end position="589"/>
    </location>
</feature>
<evidence type="ECO:0000256" key="4">
    <source>
        <dbReference type="SAM" id="SignalP"/>
    </source>
</evidence>
<dbReference type="InterPro" id="IPR029052">
    <property type="entry name" value="Metallo-depent_PP-like"/>
</dbReference>
<feature type="region of interest" description="Disordered" evidence="2">
    <location>
        <begin position="559"/>
        <end position="632"/>
    </location>
</feature>
<dbReference type="PANTHER" id="PTHR31302">
    <property type="entry name" value="TRANSMEMBRANE PROTEIN WITH METALLOPHOSPHOESTERASE DOMAIN-RELATED"/>
    <property type="match status" value="1"/>
</dbReference>
<dbReference type="AlphaFoldDB" id="A0A4V2EXP8"/>
<feature type="chain" id="PRO_5020838654" evidence="4">
    <location>
        <begin position="25"/>
        <end position="632"/>
    </location>
</feature>
<feature type="compositionally biased region" description="Low complexity" evidence="2">
    <location>
        <begin position="295"/>
        <end position="311"/>
    </location>
</feature>
<name>A0A4V2EXP8_9MICO</name>
<keyword evidence="3" id="KW-1133">Transmembrane helix</keyword>
<feature type="region of interest" description="Disordered" evidence="2">
    <location>
        <begin position="251"/>
        <end position="323"/>
    </location>
</feature>
<feature type="signal peptide" evidence="4">
    <location>
        <begin position="1"/>
        <end position="24"/>
    </location>
</feature>
<keyword evidence="3" id="KW-0812">Transmembrane</keyword>
<dbReference type="Pfam" id="PF12850">
    <property type="entry name" value="Metallophos_2"/>
    <property type="match status" value="1"/>
</dbReference>
<evidence type="ECO:0000313" key="7">
    <source>
        <dbReference type="Proteomes" id="UP000293852"/>
    </source>
</evidence>
<dbReference type="InterPro" id="IPR024654">
    <property type="entry name" value="Calcineurin-like_PHP_lpxH"/>
</dbReference>
<evidence type="ECO:0000256" key="1">
    <source>
        <dbReference type="ARBA" id="ARBA00008950"/>
    </source>
</evidence>
<evidence type="ECO:0000256" key="3">
    <source>
        <dbReference type="SAM" id="Phobius"/>
    </source>
</evidence>
<dbReference type="EMBL" id="SGWX01000001">
    <property type="protein sequence ID" value="RZS60240.1"/>
    <property type="molecule type" value="Genomic_DNA"/>
</dbReference>
<dbReference type="Gene3D" id="3.60.21.10">
    <property type="match status" value="1"/>
</dbReference>
<keyword evidence="3" id="KW-0472">Membrane</keyword>
<dbReference type="SUPFAM" id="SSF56300">
    <property type="entry name" value="Metallo-dependent phosphatases"/>
    <property type="match status" value="1"/>
</dbReference>
<gene>
    <name evidence="6" type="ORF">EV386_0492</name>
</gene>
<protein>
    <submittedName>
        <fullName evidence="6">Calcineurin-like phosphoesterase family protein</fullName>
    </submittedName>
</protein>
<accession>A0A4V2EXP8</accession>
<dbReference type="Proteomes" id="UP000293852">
    <property type="component" value="Unassembled WGS sequence"/>
</dbReference>